<feature type="compositionally biased region" description="Gly residues" evidence="1">
    <location>
        <begin position="43"/>
        <end position="60"/>
    </location>
</feature>
<sequence>MVFHGGRRGGSVRTKRSLYHELFLRTSTVRTWGIDGVDGGNGNAAGASADGGDGTSGGGNNEREVERVWVRTIWKAASWFDEHVKAIYHGRSKSGRRESRSILVALGGGCLSWKLRDR</sequence>
<evidence type="ECO:0000313" key="2">
    <source>
        <dbReference type="EMBL" id="KAF7398209.1"/>
    </source>
</evidence>
<evidence type="ECO:0000256" key="1">
    <source>
        <dbReference type="SAM" id="MobiDB-lite"/>
    </source>
</evidence>
<protein>
    <submittedName>
        <fullName evidence="2">Uncharacterized protein</fullName>
    </submittedName>
</protein>
<dbReference type="Proteomes" id="UP000600918">
    <property type="component" value="Unassembled WGS sequence"/>
</dbReference>
<dbReference type="AlphaFoldDB" id="A0A834N7Y4"/>
<reference evidence="2" key="1">
    <citation type="journal article" date="2020" name="G3 (Bethesda)">
        <title>High-Quality Assemblies for Three Invasive Social Wasps from the &lt;i&gt;Vespula&lt;/i&gt; Genus.</title>
        <authorList>
            <person name="Harrop T.W.R."/>
            <person name="Guhlin J."/>
            <person name="McLaughlin G.M."/>
            <person name="Permina E."/>
            <person name="Stockwell P."/>
            <person name="Gilligan J."/>
            <person name="Le Lec M.F."/>
            <person name="Gruber M.A.M."/>
            <person name="Quinn O."/>
            <person name="Lovegrove M."/>
            <person name="Duncan E.J."/>
            <person name="Remnant E.J."/>
            <person name="Van Eeckhoven J."/>
            <person name="Graham B."/>
            <person name="Knapp R.A."/>
            <person name="Langford K.W."/>
            <person name="Kronenberg Z."/>
            <person name="Press M.O."/>
            <person name="Eacker S.M."/>
            <person name="Wilson-Rankin E.E."/>
            <person name="Purcell J."/>
            <person name="Lester P.J."/>
            <person name="Dearden P.K."/>
        </authorList>
    </citation>
    <scope>NUCLEOTIDE SEQUENCE</scope>
    <source>
        <strain evidence="2">Volc-1</strain>
    </source>
</reference>
<keyword evidence="3" id="KW-1185">Reference proteome</keyword>
<name>A0A834N7Y4_VESPE</name>
<comment type="caution">
    <text evidence="2">The sequence shown here is derived from an EMBL/GenBank/DDBJ whole genome shotgun (WGS) entry which is preliminary data.</text>
</comment>
<proteinExistence type="predicted"/>
<accession>A0A834N7Y4</accession>
<organism evidence="2 3">
    <name type="scientific">Vespula pensylvanica</name>
    <name type="common">Western yellow jacket</name>
    <name type="synonym">Wasp</name>
    <dbReference type="NCBI Taxonomy" id="30213"/>
    <lineage>
        <taxon>Eukaryota</taxon>
        <taxon>Metazoa</taxon>
        <taxon>Ecdysozoa</taxon>
        <taxon>Arthropoda</taxon>
        <taxon>Hexapoda</taxon>
        <taxon>Insecta</taxon>
        <taxon>Pterygota</taxon>
        <taxon>Neoptera</taxon>
        <taxon>Endopterygota</taxon>
        <taxon>Hymenoptera</taxon>
        <taxon>Apocrita</taxon>
        <taxon>Aculeata</taxon>
        <taxon>Vespoidea</taxon>
        <taxon>Vespidae</taxon>
        <taxon>Vespinae</taxon>
        <taxon>Vespula</taxon>
    </lineage>
</organism>
<gene>
    <name evidence="2" type="ORF">H0235_016217</name>
</gene>
<feature type="region of interest" description="Disordered" evidence="1">
    <location>
        <begin position="43"/>
        <end position="63"/>
    </location>
</feature>
<evidence type="ECO:0000313" key="3">
    <source>
        <dbReference type="Proteomes" id="UP000600918"/>
    </source>
</evidence>
<dbReference type="EMBL" id="JACSDY010000019">
    <property type="protein sequence ID" value="KAF7398209.1"/>
    <property type="molecule type" value="Genomic_DNA"/>
</dbReference>